<organism evidence="3 4">
    <name type="scientific">Jiangella alkaliphila</name>
    <dbReference type="NCBI Taxonomy" id="419479"/>
    <lineage>
        <taxon>Bacteria</taxon>
        <taxon>Bacillati</taxon>
        <taxon>Actinomycetota</taxon>
        <taxon>Actinomycetes</taxon>
        <taxon>Jiangellales</taxon>
        <taxon>Jiangellaceae</taxon>
        <taxon>Jiangella</taxon>
    </lineage>
</organism>
<proteinExistence type="predicted"/>
<dbReference type="AlphaFoldDB" id="A0A1H2L9G0"/>
<dbReference type="STRING" id="419479.SAMN04488563_5509"/>
<dbReference type="PANTHER" id="PTHR46211:SF14">
    <property type="entry name" value="GLYCEROPHOSPHODIESTER PHOSPHODIESTERASE"/>
    <property type="match status" value="1"/>
</dbReference>
<dbReference type="SUPFAM" id="SSF51695">
    <property type="entry name" value="PLC-like phosphodiesterases"/>
    <property type="match status" value="1"/>
</dbReference>
<feature type="domain" description="GP-PDE" evidence="2">
    <location>
        <begin position="43"/>
        <end position="154"/>
    </location>
</feature>
<dbReference type="InterPro" id="IPR030395">
    <property type="entry name" value="GP_PDE_dom"/>
</dbReference>
<dbReference type="Pfam" id="PF03009">
    <property type="entry name" value="GDPD"/>
    <property type="match status" value="1"/>
</dbReference>
<keyword evidence="1" id="KW-0732">Signal</keyword>
<sequence length="154" mass="16144">MSKTMTTWRPVAALAAAVLGAGLLAAPAEAKPAETRPGQSRSFDLQAHRGGLGLRSESTLASFGNALQLGVTTLELDIQITKDGYAVVTHDRRINPAKCQDTAPVTPGDPQFPYAQGRYIKDLTLAQVRTLAAAAASWPATPSSRSCPAPACRC</sequence>
<dbReference type="PROSITE" id="PS51704">
    <property type="entry name" value="GP_PDE"/>
    <property type="match status" value="1"/>
</dbReference>
<name>A0A1H2L9G0_9ACTN</name>
<keyword evidence="4" id="KW-1185">Reference proteome</keyword>
<protein>
    <submittedName>
        <fullName evidence="3">Glycerophosphoryl diester phosphodiesterase family protein</fullName>
    </submittedName>
</protein>
<evidence type="ECO:0000313" key="4">
    <source>
        <dbReference type="Proteomes" id="UP000182977"/>
    </source>
</evidence>
<evidence type="ECO:0000313" key="3">
    <source>
        <dbReference type="EMBL" id="SDU77355.1"/>
    </source>
</evidence>
<dbReference type="EMBL" id="LT629791">
    <property type="protein sequence ID" value="SDU77355.1"/>
    <property type="molecule type" value="Genomic_DNA"/>
</dbReference>
<dbReference type="Gene3D" id="3.20.20.190">
    <property type="entry name" value="Phosphatidylinositol (PI) phosphodiesterase"/>
    <property type="match status" value="1"/>
</dbReference>
<dbReference type="PANTHER" id="PTHR46211">
    <property type="entry name" value="GLYCEROPHOSPHORYL DIESTER PHOSPHODIESTERASE"/>
    <property type="match status" value="1"/>
</dbReference>
<dbReference type="InterPro" id="IPR017946">
    <property type="entry name" value="PLC-like_Pdiesterase_TIM-brl"/>
</dbReference>
<accession>A0A1H2L9G0</accession>
<dbReference type="GO" id="GO:0006629">
    <property type="term" value="P:lipid metabolic process"/>
    <property type="evidence" value="ECO:0007669"/>
    <property type="project" value="InterPro"/>
</dbReference>
<dbReference type="Proteomes" id="UP000182977">
    <property type="component" value="Chromosome I"/>
</dbReference>
<dbReference type="GO" id="GO:0008081">
    <property type="term" value="F:phosphoric diester hydrolase activity"/>
    <property type="evidence" value="ECO:0007669"/>
    <property type="project" value="InterPro"/>
</dbReference>
<evidence type="ECO:0000259" key="2">
    <source>
        <dbReference type="PROSITE" id="PS51704"/>
    </source>
</evidence>
<gene>
    <name evidence="3" type="ORF">SAMN04488563_5509</name>
</gene>
<reference evidence="4" key="1">
    <citation type="submission" date="2016-10" db="EMBL/GenBank/DDBJ databases">
        <authorList>
            <person name="Varghese N."/>
            <person name="Submissions S."/>
        </authorList>
    </citation>
    <scope>NUCLEOTIDE SEQUENCE [LARGE SCALE GENOMIC DNA]</scope>
    <source>
        <strain evidence="4">DSM 45079</strain>
    </source>
</reference>
<feature type="chain" id="PRO_5009279134" evidence="1">
    <location>
        <begin position="31"/>
        <end position="154"/>
    </location>
</feature>
<feature type="signal peptide" evidence="1">
    <location>
        <begin position="1"/>
        <end position="30"/>
    </location>
</feature>
<evidence type="ECO:0000256" key="1">
    <source>
        <dbReference type="SAM" id="SignalP"/>
    </source>
</evidence>